<evidence type="ECO:0000256" key="4">
    <source>
        <dbReference type="ARBA" id="ARBA00022692"/>
    </source>
</evidence>
<keyword evidence="11 14" id="KW-0472">Membrane</keyword>
<dbReference type="InterPro" id="IPR045863">
    <property type="entry name" value="CorA_TM1_TM2"/>
</dbReference>
<dbReference type="Pfam" id="PF22099">
    <property type="entry name" value="MRS2-like"/>
    <property type="match status" value="1"/>
</dbReference>
<keyword evidence="6 14" id="KW-0460">Magnesium</keyword>
<keyword evidence="5 14" id="KW-0999">Mitochondrion inner membrane</keyword>
<comment type="subcellular location">
    <subcellularLocation>
        <location evidence="1 14">Mitochondrion inner membrane</location>
        <topology evidence="1 14">Multi-pass membrane protein</topology>
    </subcellularLocation>
</comment>
<feature type="transmembrane region" description="Helical" evidence="14">
    <location>
        <begin position="267"/>
        <end position="284"/>
    </location>
</feature>
<name>A0A2P7YS90_9ASCO</name>
<keyword evidence="10" id="KW-0496">Mitochondrion</keyword>
<evidence type="ECO:0000256" key="3">
    <source>
        <dbReference type="ARBA" id="ARBA00022448"/>
    </source>
</evidence>
<dbReference type="Proteomes" id="UP000241107">
    <property type="component" value="Unassembled WGS sequence"/>
</dbReference>
<reference evidence="15 16" key="1">
    <citation type="submission" date="2018-03" db="EMBL/GenBank/DDBJ databases">
        <title>Candida pseudohaemulonii genome assembly and annotation.</title>
        <authorList>
            <person name="Munoz J.F."/>
            <person name="Gade L.G."/>
            <person name="Chow N.A."/>
            <person name="Litvintseva A.P."/>
            <person name="Loparev V.N."/>
            <person name="Cuomo C.A."/>
        </authorList>
    </citation>
    <scope>NUCLEOTIDE SEQUENCE [LARGE SCALE GENOMIC DNA]</scope>
    <source>
        <strain evidence="15 16">B12108</strain>
    </source>
</reference>
<dbReference type="GeneID" id="36565522"/>
<dbReference type="AlphaFoldDB" id="A0A2P7YS90"/>
<keyword evidence="7" id="KW-0809">Transit peptide</keyword>
<dbReference type="GO" id="GO:0015095">
    <property type="term" value="F:magnesium ion transmembrane transporter activity"/>
    <property type="evidence" value="ECO:0007669"/>
    <property type="project" value="EnsemblFungi"/>
</dbReference>
<keyword evidence="9 14" id="KW-0406">Ion transport</keyword>
<accession>A0A2P7YS90</accession>
<comment type="similarity">
    <text evidence="2 14">Belongs to the CorA metal ion transporter (MIT) (TC 1.A.35) family.</text>
</comment>
<comment type="caution">
    <text evidence="15">The sequence shown here is derived from an EMBL/GenBank/DDBJ whole genome shotgun (WGS) entry which is preliminary data.</text>
</comment>
<dbReference type="OrthoDB" id="10251508at2759"/>
<dbReference type="EMBL" id="PYFQ01000004">
    <property type="protein sequence ID" value="PSK38830.1"/>
    <property type="molecule type" value="Genomic_DNA"/>
</dbReference>
<keyword evidence="8 14" id="KW-1133">Transmembrane helix</keyword>
<evidence type="ECO:0000313" key="16">
    <source>
        <dbReference type="Proteomes" id="UP000241107"/>
    </source>
</evidence>
<dbReference type="GO" id="GO:0045016">
    <property type="term" value="P:mitochondrial magnesium ion transmembrane transport"/>
    <property type="evidence" value="ECO:0007669"/>
    <property type="project" value="EnsemblFungi"/>
</dbReference>
<evidence type="ECO:0000256" key="10">
    <source>
        <dbReference type="ARBA" id="ARBA00023128"/>
    </source>
</evidence>
<dbReference type="VEuPathDB" id="FungiDB:C7M61_002133"/>
<dbReference type="Gene3D" id="1.20.58.340">
    <property type="entry name" value="Magnesium transport protein CorA, transmembrane region"/>
    <property type="match status" value="1"/>
</dbReference>
<evidence type="ECO:0000256" key="5">
    <source>
        <dbReference type="ARBA" id="ARBA00022792"/>
    </source>
</evidence>
<keyword evidence="16" id="KW-1185">Reference proteome</keyword>
<gene>
    <name evidence="15" type="ORF">C7M61_002133</name>
</gene>
<evidence type="ECO:0000256" key="6">
    <source>
        <dbReference type="ARBA" id="ARBA00022842"/>
    </source>
</evidence>
<evidence type="ECO:0000256" key="12">
    <source>
        <dbReference type="ARBA" id="ARBA00046105"/>
    </source>
</evidence>
<dbReference type="Gene3D" id="2.40.128.330">
    <property type="match status" value="1"/>
</dbReference>
<proteinExistence type="inferred from homology"/>
<evidence type="ECO:0000256" key="11">
    <source>
        <dbReference type="ARBA" id="ARBA00023136"/>
    </source>
</evidence>
<dbReference type="GO" id="GO:1901612">
    <property type="term" value="F:cardiolipin binding"/>
    <property type="evidence" value="ECO:0007669"/>
    <property type="project" value="EnsemblFungi"/>
</dbReference>
<dbReference type="GO" id="GO:0005743">
    <property type="term" value="C:mitochondrial inner membrane"/>
    <property type="evidence" value="ECO:0007669"/>
    <property type="project" value="UniProtKB-SubCell"/>
</dbReference>
<evidence type="ECO:0000313" key="15">
    <source>
        <dbReference type="EMBL" id="PSK38830.1"/>
    </source>
</evidence>
<feature type="transmembrane region" description="Helical" evidence="14">
    <location>
        <begin position="296"/>
        <end position="318"/>
    </location>
</feature>
<dbReference type="PANTHER" id="PTHR13890">
    <property type="entry name" value="RNA SPLICING PROTEIN MRS2, MITOCHONDRIAL"/>
    <property type="match status" value="1"/>
</dbReference>
<dbReference type="CDD" id="cd12823">
    <property type="entry name" value="Mrs2_Mfm1p-like"/>
    <property type="match status" value="1"/>
</dbReference>
<comment type="function">
    <text evidence="12">High-conductance magnesium-selective channel that mediates the influx of magnesium into the mitochondrial matrix. Essential for the splicing of mRNA group II introns in mitochondria by affecting mitochondrial magnesium concentrations, which are critical for group II intron splicing. It also suppresses a variety of mitochondrial intron mutations and its absence may disturb the assembly of mitochondrial membrane complexes.</text>
</comment>
<evidence type="ECO:0000256" key="8">
    <source>
        <dbReference type="ARBA" id="ARBA00022989"/>
    </source>
</evidence>
<organism evidence="15 16">
    <name type="scientific">Candidozyma pseudohaemuli</name>
    <dbReference type="NCBI Taxonomy" id="418784"/>
    <lineage>
        <taxon>Eukaryota</taxon>
        <taxon>Fungi</taxon>
        <taxon>Dikarya</taxon>
        <taxon>Ascomycota</taxon>
        <taxon>Saccharomycotina</taxon>
        <taxon>Pichiomycetes</taxon>
        <taxon>Metschnikowiaceae</taxon>
        <taxon>Candidozyma</taxon>
    </lineage>
</organism>
<dbReference type="RefSeq" id="XP_024714016.1">
    <property type="nucleotide sequence ID" value="XM_024857517.1"/>
</dbReference>
<comment type="subunit">
    <text evidence="13">Homopentamer. Forms homooligomers. Interacts with MFM1.</text>
</comment>
<dbReference type="InterPro" id="IPR039204">
    <property type="entry name" value="MRS2-like"/>
</dbReference>
<evidence type="ECO:0000256" key="13">
    <source>
        <dbReference type="ARBA" id="ARBA00046701"/>
    </source>
</evidence>
<evidence type="ECO:0000256" key="9">
    <source>
        <dbReference type="ARBA" id="ARBA00023065"/>
    </source>
</evidence>
<dbReference type="PANTHER" id="PTHR13890:SF27">
    <property type="entry name" value="MAGNESIUM TRANSPORTER MRS2, MITOCHONDRIAL"/>
    <property type="match status" value="1"/>
</dbReference>
<keyword evidence="3 14" id="KW-0813">Transport</keyword>
<dbReference type="SUPFAM" id="SSF144083">
    <property type="entry name" value="Magnesium transport protein CorA, transmembrane region"/>
    <property type="match status" value="1"/>
</dbReference>
<evidence type="ECO:0000256" key="14">
    <source>
        <dbReference type="RuleBase" id="RU366042"/>
    </source>
</evidence>
<evidence type="ECO:0000256" key="7">
    <source>
        <dbReference type="ARBA" id="ARBA00022946"/>
    </source>
</evidence>
<sequence>MVQPIVPSDQFVLCTTFDAAGNVTAVSKKYPKMSFLKENSLFPRDLRKVDTSLIDVVPLIMVRPGKAIIINLLHIKAIIQRDNVKVFDTANPKMASKLGIFMYDLEMKLKGPGLAPYEFKALESILISVLSYLEAQLHAQRSSCGLILLELEDHISRENLQQLLIKLKNLTSFFQRATLIRDVLEELLENDEDMTGMYLTAKQEYTLEASPNDFSDVEMILETYYTHCDEVVQQAGSLISDIKATEEIANIILDANRNSLMLFELKVTIYTLGFTVATLVPAFYGMNLKNYIEESYYGFGAVVVLSIIQGLLITAWNFKKLHRVQKLTMMDHTPTPTVKPSYYYSSSWKRKRWWQQLLFGGRTKYHRPTNKERDVIWRMLSDDKLPK</sequence>
<protein>
    <recommendedName>
        <fullName evidence="14">Magnesium transporter</fullName>
    </recommendedName>
</protein>
<evidence type="ECO:0000256" key="2">
    <source>
        <dbReference type="ARBA" id="ARBA00009765"/>
    </source>
</evidence>
<evidence type="ECO:0000256" key="1">
    <source>
        <dbReference type="ARBA" id="ARBA00004448"/>
    </source>
</evidence>
<keyword evidence="4 14" id="KW-0812">Transmembrane</keyword>